<gene>
    <name evidence="1" type="ORF">R9Z33_01710</name>
</gene>
<dbReference type="EMBL" id="CP137852">
    <property type="protein sequence ID" value="WPB85600.1"/>
    <property type="molecule type" value="Genomic_DNA"/>
</dbReference>
<organism evidence="1 2">
    <name type="scientific">Sediminicoccus rosea</name>
    <dbReference type="NCBI Taxonomy" id="1225128"/>
    <lineage>
        <taxon>Bacteria</taxon>
        <taxon>Pseudomonadati</taxon>
        <taxon>Pseudomonadota</taxon>
        <taxon>Alphaproteobacteria</taxon>
        <taxon>Acetobacterales</taxon>
        <taxon>Roseomonadaceae</taxon>
        <taxon>Sediminicoccus</taxon>
    </lineage>
</organism>
<dbReference type="Proteomes" id="UP001305521">
    <property type="component" value="Chromosome"/>
</dbReference>
<evidence type="ECO:0000313" key="1">
    <source>
        <dbReference type="EMBL" id="WPB85600.1"/>
    </source>
</evidence>
<accession>A0ABZ0PKF3</accession>
<protein>
    <submittedName>
        <fullName evidence="1">Uncharacterized protein</fullName>
    </submittedName>
</protein>
<keyword evidence="2" id="KW-1185">Reference proteome</keyword>
<dbReference type="RefSeq" id="WP_318649573.1">
    <property type="nucleotide sequence ID" value="NZ_CP137852.1"/>
</dbReference>
<name>A0ABZ0PKF3_9PROT</name>
<reference evidence="1 2" key="1">
    <citation type="submission" date="2023-11" db="EMBL/GenBank/DDBJ databases">
        <title>Arctic aerobic anoxygenic photoheterotroph Sediminicoccus rosea KRV36 adapts its photosynthesis to long days of polar summer.</title>
        <authorList>
            <person name="Tomasch J."/>
            <person name="Kopejtka K."/>
            <person name="Bily T."/>
            <person name="Gardiner A.T."/>
            <person name="Gardian Z."/>
            <person name="Shivaramu S."/>
            <person name="Koblizek M."/>
            <person name="Engelhardt F."/>
            <person name="Kaftan D."/>
        </authorList>
    </citation>
    <scope>NUCLEOTIDE SEQUENCE [LARGE SCALE GENOMIC DNA]</scope>
    <source>
        <strain evidence="1 2">R-30</strain>
    </source>
</reference>
<proteinExistence type="predicted"/>
<sequence>MDARIPISILPEPSALTAALAGGKPAALVTLAPPGPLPAGAVSAVSFEAGVTAHAVACACCQGRSPAAQALDRLFQARVRGQSGWFDRVLVLDEDGAGAAVRTALAEDALAAARFRLV</sequence>
<evidence type="ECO:0000313" key="2">
    <source>
        <dbReference type="Proteomes" id="UP001305521"/>
    </source>
</evidence>